<keyword evidence="1" id="KW-0732">Signal</keyword>
<proteinExistence type="predicted"/>
<feature type="signal peptide" evidence="1">
    <location>
        <begin position="1"/>
        <end position="31"/>
    </location>
</feature>
<keyword evidence="3" id="KW-1185">Reference proteome</keyword>
<name>F8JRP7_STREN</name>
<accession>G8X168</accession>
<dbReference type="EMBL" id="CP003219">
    <property type="protein sequence ID" value="AEW97936.1"/>
    <property type="molecule type" value="Genomic_DNA"/>
</dbReference>
<evidence type="ECO:0000313" key="3">
    <source>
        <dbReference type="Proteomes" id="UP000007842"/>
    </source>
</evidence>
<dbReference type="AlphaFoldDB" id="F8JRP7"/>
<gene>
    <name evidence="2" type="ordered locus">SCATT_55650</name>
</gene>
<dbReference type="RefSeq" id="WP_014146266.1">
    <property type="nucleotide sequence ID" value="NC_016111.1"/>
</dbReference>
<dbReference type="PATRIC" id="fig|1003195.11.peg.6981"/>
<organism evidence="2 3">
    <name type="scientific">Streptantibioticus cattleyicolor (strain ATCC 35852 / DSM 46488 / JCM 4925 / NBRC 14057 / NRRL 8057)</name>
    <name type="common">Streptomyces cattleya</name>
    <dbReference type="NCBI Taxonomy" id="1003195"/>
    <lineage>
        <taxon>Bacteria</taxon>
        <taxon>Bacillati</taxon>
        <taxon>Actinomycetota</taxon>
        <taxon>Actinomycetes</taxon>
        <taxon>Kitasatosporales</taxon>
        <taxon>Streptomycetaceae</taxon>
        <taxon>Streptantibioticus</taxon>
    </lineage>
</organism>
<dbReference type="Proteomes" id="UP000007842">
    <property type="component" value="Chromosome"/>
</dbReference>
<reference evidence="3" key="1">
    <citation type="submission" date="2011-12" db="EMBL/GenBank/DDBJ databases">
        <title>Complete genome sequence of Streptomyces cattleya strain DSM 46488.</title>
        <authorList>
            <person name="Ou H.-Y."/>
            <person name="Li P."/>
            <person name="Zhao C."/>
            <person name="O'Hagan D."/>
            <person name="Deng Z."/>
        </authorList>
    </citation>
    <scope>NUCLEOTIDE SEQUENCE [LARGE SCALE GENOMIC DNA]</scope>
    <source>
        <strain evidence="3">ATCC 35852 / DSM 46488 / JCM 4925 / NBRC 14057 / NRRL 8057</strain>
    </source>
</reference>
<dbReference type="KEGG" id="sct:SCAT_5564"/>
<feature type="chain" id="PRO_5003373350" evidence="1">
    <location>
        <begin position="32"/>
        <end position="153"/>
    </location>
</feature>
<dbReference type="KEGG" id="scy:SCATT_55650"/>
<accession>F8JRP7</accession>
<protein>
    <submittedName>
        <fullName evidence="2">Uncharacterized protein</fullName>
    </submittedName>
</protein>
<sequence>MHVRTGLRRAATAAALLLPAAVVTAPGVARADDDLGTITVDRAMLIPGHEENLVVEGTYSCERSVRQPGVFFAAQNRRTGVVQFGSAYQKKRFVLRCDGETHDWVGITPNVQDTSSRYRVGDKVTAAAIIDDVGQTPRQRVGSAQKVLGVSKL</sequence>
<evidence type="ECO:0000313" key="2">
    <source>
        <dbReference type="EMBL" id="AEW97936.1"/>
    </source>
</evidence>
<evidence type="ECO:0000256" key="1">
    <source>
        <dbReference type="SAM" id="SignalP"/>
    </source>
</evidence>
<dbReference type="HOGENOM" id="CLU_1712209_0_0_11"/>